<protein>
    <submittedName>
        <fullName evidence="2">Uncharacterized protein</fullName>
    </submittedName>
</protein>
<evidence type="ECO:0000313" key="2">
    <source>
        <dbReference type="EMBL" id="OGL87407.1"/>
    </source>
</evidence>
<sequence length="296" mass="32787">MPEQQNINPVLNERWLKWASWWVNNRPSIQKIWLVAVIATEAILIGYSGYVWLDYLVFGRREEEQLYQDLSRTTDMKSLHQIMAPQPIAVLSADVLPAGGSGGSYDVLAKVANPNTRWVAFISYQFIIGGETAPPSVTETYILNSDERFVIGAGLARSASAKAEMAITNVRWQRLREPARFNERKPSFKVTDVSFAPVAERGGTYGSVSRVSFNVTNESSLNFWSVGFTIVLLQGDKAAAARHTTLDQVRSMEKRSVSLNIYNVQSSAVNKVLVVPEVNVADPDVFMSVPGGPIGF</sequence>
<name>A0A1F7VBL3_9BACT</name>
<dbReference type="Proteomes" id="UP000178723">
    <property type="component" value="Unassembled WGS sequence"/>
</dbReference>
<organism evidence="2 3">
    <name type="scientific">Candidatus Uhrbacteria bacterium RIFCSPLOWO2_02_FULL_48_12</name>
    <dbReference type="NCBI Taxonomy" id="1802407"/>
    <lineage>
        <taxon>Bacteria</taxon>
        <taxon>Candidatus Uhriibacteriota</taxon>
    </lineage>
</organism>
<evidence type="ECO:0000256" key="1">
    <source>
        <dbReference type="SAM" id="Phobius"/>
    </source>
</evidence>
<keyword evidence="1" id="KW-1133">Transmembrane helix</keyword>
<comment type="caution">
    <text evidence="2">The sequence shown here is derived from an EMBL/GenBank/DDBJ whole genome shotgun (WGS) entry which is preliminary data.</text>
</comment>
<keyword evidence="1" id="KW-0472">Membrane</keyword>
<proteinExistence type="predicted"/>
<evidence type="ECO:0000313" key="3">
    <source>
        <dbReference type="Proteomes" id="UP000178723"/>
    </source>
</evidence>
<dbReference type="EMBL" id="MGEP01000012">
    <property type="protein sequence ID" value="OGL87407.1"/>
    <property type="molecule type" value="Genomic_DNA"/>
</dbReference>
<accession>A0A1F7VBL3</accession>
<feature type="transmembrane region" description="Helical" evidence="1">
    <location>
        <begin position="32"/>
        <end position="53"/>
    </location>
</feature>
<reference evidence="2 3" key="1">
    <citation type="journal article" date="2016" name="Nat. Commun.">
        <title>Thousands of microbial genomes shed light on interconnected biogeochemical processes in an aquifer system.</title>
        <authorList>
            <person name="Anantharaman K."/>
            <person name="Brown C.T."/>
            <person name="Hug L.A."/>
            <person name="Sharon I."/>
            <person name="Castelle C.J."/>
            <person name="Probst A.J."/>
            <person name="Thomas B.C."/>
            <person name="Singh A."/>
            <person name="Wilkins M.J."/>
            <person name="Karaoz U."/>
            <person name="Brodie E.L."/>
            <person name="Williams K.H."/>
            <person name="Hubbard S.S."/>
            <person name="Banfield J.F."/>
        </authorList>
    </citation>
    <scope>NUCLEOTIDE SEQUENCE [LARGE SCALE GENOMIC DNA]</scope>
</reference>
<keyword evidence="1" id="KW-0812">Transmembrane</keyword>
<dbReference type="AlphaFoldDB" id="A0A1F7VBL3"/>
<gene>
    <name evidence="2" type="ORF">A3I40_02465</name>
</gene>